<evidence type="ECO:0000313" key="5">
    <source>
        <dbReference type="Proteomes" id="UP001215598"/>
    </source>
</evidence>
<evidence type="ECO:0000256" key="2">
    <source>
        <dbReference type="SAM" id="MobiDB-lite"/>
    </source>
</evidence>
<feature type="compositionally biased region" description="Polar residues" evidence="2">
    <location>
        <begin position="51"/>
        <end position="60"/>
    </location>
</feature>
<feature type="domain" description="GATA-type" evidence="3">
    <location>
        <begin position="175"/>
        <end position="230"/>
    </location>
</feature>
<feature type="compositionally biased region" description="Polar residues" evidence="2">
    <location>
        <begin position="302"/>
        <end position="317"/>
    </location>
</feature>
<dbReference type="PROSITE" id="PS50114">
    <property type="entry name" value="GATA_ZN_FINGER_2"/>
    <property type="match status" value="1"/>
</dbReference>
<keyword evidence="1" id="KW-0479">Metal-binding</keyword>
<dbReference type="Proteomes" id="UP001215598">
    <property type="component" value="Unassembled WGS sequence"/>
</dbReference>
<dbReference type="InterPro" id="IPR013088">
    <property type="entry name" value="Znf_NHR/GATA"/>
</dbReference>
<feature type="compositionally biased region" description="Low complexity" evidence="2">
    <location>
        <begin position="332"/>
        <end position="353"/>
    </location>
</feature>
<feature type="region of interest" description="Disordered" evidence="2">
    <location>
        <begin position="1"/>
        <end position="115"/>
    </location>
</feature>
<comment type="caution">
    <text evidence="4">The sequence shown here is derived from an EMBL/GenBank/DDBJ whole genome shotgun (WGS) entry which is preliminary data.</text>
</comment>
<dbReference type="SUPFAM" id="SSF57716">
    <property type="entry name" value="Glucocorticoid receptor-like (DNA-binding domain)"/>
    <property type="match status" value="1"/>
</dbReference>
<protein>
    <recommendedName>
        <fullName evidence="3">GATA-type domain-containing protein</fullName>
    </recommendedName>
</protein>
<dbReference type="SMART" id="SM00401">
    <property type="entry name" value="ZnF_GATA"/>
    <property type="match status" value="1"/>
</dbReference>
<dbReference type="GO" id="GO:0043565">
    <property type="term" value="F:sequence-specific DNA binding"/>
    <property type="evidence" value="ECO:0007669"/>
    <property type="project" value="InterPro"/>
</dbReference>
<evidence type="ECO:0000313" key="4">
    <source>
        <dbReference type="EMBL" id="KAJ7736254.1"/>
    </source>
</evidence>
<sequence>MSTPLHTGTFEEETPQPTPCDHSARASTPPPIATLPHAASPSPPSNGSAVGRSSVSTTPVVNPARRSPPQSQQQQHHHAAPPPPARYAYDMQHFPPGNYVYGPPQPQPPQYTRRPHRARMTTTIGLMPMRTSTTSRKTGNRNTRRRTALTHSTLLPEPRPPFPLVTDDAGTKLSDRVWRRCFNCCTMDTATWRRSNLNPGKILCNKCGLFERTHSRSRPQNPVLQRANSRPAKQQHQQSHQPYPPPTASIQQQQPQPHPAPYRMPIPALAGTGLSASTSTTTSSSQNNQNNAITSNGGPMHNGQQNGTPSSSHQNGASHLAPHPDAVHGHDTSNANANANANATSGSGSPGSPDVDFLRVEGDSLKILNVRVYSSQASVHSTSSRVETHCSYPILLEYLHDDTVYFLTHLPGNKLYTLGLCLRSRSSGVLSLELFGAVLAGRFTGRNSAGKNCSKQWIAIMEVRAGQYESFFVTASPTSTGRVSVNRTQSLSVVGRTVEFYGEV</sequence>
<dbReference type="GO" id="GO:0008270">
    <property type="term" value="F:zinc ion binding"/>
    <property type="evidence" value="ECO:0007669"/>
    <property type="project" value="UniProtKB-KW"/>
</dbReference>
<dbReference type="InterPro" id="IPR000679">
    <property type="entry name" value="Znf_GATA"/>
</dbReference>
<keyword evidence="1" id="KW-0863">Zinc-finger</keyword>
<dbReference type="EMBL" id="JARKIB010000122">
    <property type="protein sequence ID" value="KAJ7736254.1"/>
    <property type="molecule type" value="Genomic_DNA"/>
</dbReference>
<feature type="compositionally biased region" description="Low complexity" evidence="2">
    <location>
        <begin position="268"/>
        <end position="298"/>
    </location>
</feature>
<proteinExistence type="predicted"/>
<feature type="region of interest" description="Disordered" evidence="2">
    <location>
        <begin position="215"/>
        <end position="356"/>
    </location>
</feature>
<dbReference type="GO" id="GO:0006355">
    <property type="term" value="P:regulation of DNA-templated transcription"/>
    <property type="evidence" value="ECO:0007669"/>
    <property type="project" value="InterPro"/>
</dbReference>
<feature type="compositionally biased region" description="Low complexity" evidence="2">
    <location>
        <begin position="231"/>
        <end position="241"/>
    </location>
</feature>
<reference evidence="4" key="1">
    <citation type="submission" date="2023-03" db="EMBL/GenBank/DDBJ databases">
        <title>Massive genome expansion in bonnet fungi (Mycena s.s.) driven by repeated elements and novel gene families across ecological guilds.</title>
        <authorList>
            <consortium name="Lawrence Berkeley National Laboratory"/>
            <person name="Harder C.B."/>
            <person name="Miyauchi S."/>
            <person name="Viragh M."/>
            <person name="Kuo A."/>
            <person name="Thoen E."/>
            <person name="Andreopoulos B."/>
            <person name="Lu D."/>
            <person name="Skrede I."/>
            <person name="Drula E."/>
            <person name="Henrissat B."/>
            <person name="Morin E."/>
            <person name="Kohler A."/>
            <person name="Barry K."/>
            <person name="LaButti K."/>
            <person name="Morin E."/>
            <person name="Salamov A."/>
            <person name="Lipzen A."/>
            <person name="Mereny Z."/>
            <person name="Hegedus B."/>
            <person name="Baldrian P."/>
            <person name="Stursova M."/>
            <person name="Weitz H."/>
            <person name="Taylor A."/>
            <person name="Grigoriev I.V."/>
            <person name="Nagy L.G."/>
            <person name="Martin F."/>
            <person name="Kauserud H."/>
        </authorList>
    </citation>
    <scope>NUCLEOTIDE SEQUENCE</scope>
    <source>
        <strain evidence="4">CBHHK182m</strain>
    </source>
</reference>
<dbReference type="AlphaFoldDB" id="A0AAD7I6M5"/>
<dbReference type="Gene3D" id="3.30.50.10">
    <property type="entry name" value="Erythroid Transcription Factor GATA-1, subunit A"/>
    <property type="match status" value="1"/>
</dbReference>
<evidence type="ECO:0000259" key="3">
    <source>
        <dbReference type="PROSITE" id="PS50114"/>
    </source>
</evidence>
<gene>
    <name evidence="4" type="ORF">B0H16DRAFT_1466692</name>
</gene>
<dbReference type="CDD" id="cd00202">
    <property type="entry name" value="ZnF_GATA"/>
    <property type="match status" value="1"/>
</dbReference>
<keyword evidence="1" id="KW-0862">Zinc</keyword>
<keyword evidence="5" id="KW-1185">Reference proteome</keyword>
<accession>A0AAD7I6M5</accession>
<name>A0AAD7I6M5_9AGAR</name>
<feature type="compositionally biased region" description="Polar residues" evidence="2">
    <location>
        <begin position="218"/>
        <end position="228"/>
    </location>
</feature>
<feature type="compositionally biased region" description="Low complexity" evidence="2">
    <location>
        <begin position="63"/>
        <end position="74"/>
    </location>
</feature>
<organism evidence="4 5">
    <name type="scientific">Mycena metata</name>
    <dbReference type="NCBI Taxonomy" id="1033252"/>
    <lineage>
        <taxon>Eukaryota</taxon>
        <taxon>Fungi</taxon>
        <taxon>Dikarya</taxon>
        <taxon>Basidiomycota</taxon>
        <taxon>Agaricomycotina</taxon>
        <taxon>Agaricomycetes</taxon>
        <taxon>Agaricomycetidae</taxon>
        <taxon>Agaricales</taxon>
        <taxon>Marasmiineae</taxon>
        <taxon>Mycenaceae</taxon>
        <taxon>Mycena</taxon>
    </lineage>
</organism>
<feature type="compositionally biased region" description="Low complexity" evidence="2">
    <location>
        <begin position="34"/>
        <end position="49"/>
    </location>
</feature>
<evidence type="ECO:0000256" key="1">
    <source>
        <dbReference type="PROSITE-ProRule" id="PRU00094"/>
    </source>
</evidence>